<evidence type="ECO:0000313" key="2">
    <source>
        <dbReference type="EMBL" id="KDN81124.1"/>
    </source>
</evidence>
<name>A0A066YMF8_9ACTN</name>
<feature type="compositionally biased region" description="Low complexity" evidence="1">
    <location>
        <begin position="11"/>
        <end position="25"/>
    </location>
</feature>
<accession>A0A066YMF8</accession>
<dbReference type="HOGENOM" id="CLU_1150655_0_0_11"/>
<dbReference type="EMBL" id="JNBY01000155">
    <property type="protein sequence ID" value="KDN81124.1"/>
    <property type="molecule type" value="Genomic_DNA"/>
</dbReference>
<organism evidence="2 3">
    <name type="scientific">Kitasatospora cheerisanensis KCTC 2395</name>
    <dbReference type="NCBI Taxonomy" id="1348663"/>
    <lineage>
        <taxon>Bacteria</taxon>
        <taxon>Bacillati</taxon>
        <taxon>Actinomycetota</taxon>
        <taxon>Actinomycetes</taxon>
        <taxon>Kitasatosporales</taxon>
        <taxon>Streptomycetaceae</taxon>
        <taxon>Kitasatospora</taxon>
    </lineage>
</organism>
<comment type="caution">
    <text evidence="2">The sequence shown here is derived from an EMBL/GenBank/DDBJ whole genome shotgun (WGS) entry which is preliminary data.</text>
</comment>
<evidence type="ECO:0000313" key="3">
    <source>
        <dbReference type="Proteomes" id="UP000027178"/>
    </source>
</evidence>
<reference evidence="2 3" key="1">
    <citation type="submission" date="2014-05" db="EMBL/GenBank/DDBJ databases">
        <title>Draft Genome Sequence of Kitasatospora cheerisanensis KCTC 2395.</title>
        <authorList>
            <person name="Nam D.H."/>
        </authorList>
    </citation>
    <scope>NUCLEOTIDE SEQUENCE [LARGE SCALE GENOMIC DNA]</scope>
    <source>
        <strain evidence="2 3">KCTC 2395</strain>
    </source>
</reference>
<feature type="region of interest" description="Disordered" evidence="1">
    <location>
        <begin position="1"/>
        <end position="68"/>
    </location>
</feature>
<sequence length="241" mass="26875">MRTDSAVPGVRGSRTSRSSPSRNIRLSVPDPASRTANPAHSGRCSASRRRTREASVGISSSCSVMPPPFRTDRRGANEIFAGTAGGPRVPSPAVTDTWEAGRLIADGFEYAVVEHEWYDGPRAGLAPVDGELHYFRCFRWDDSEEPDTYHVWPASAAAALWEREWWAIFAAWNARSEAGEDTPHPDSGGVDARYDALARLLVPHRQCPDGARRLIGELYFDDGDRYRRDGTDYWFRWHPVG</sequence>
<keyword evidence="3" id="KW-1185">Reference proteome</keyword>
<gene>
    <name evidence="2" type="ORF">KCH_72180</name>
</gene>
<dbReference type="Proteomes" id="UP000027178">
    <property type="component" value="Unassembled WGS sequence"/>
</dbReference>
<evidence type="ECO:0000256" key="1">
    <source>
        <dbReference type="SAM" id="MobiDB-lite"/>
    </source>
</evidence>
<proteinExistence type="predicted"/>
<dbReference type="PATRIC" id="fig|1348663.4.peg.6978"/>
<dbReference type="AlphaFoldDB" id="A0A066YMF8"/>
<protein>
    <submittedName>
        <fullName evidence="2">Uncharacterized protein</fullName>
    </submittedName>
</protein>
<dbReference type="eggNOG" id="ENOG5033ANV">
    <property type="taxonomic scope" value="Bacteria"/>
</dbReference>